<proteinExistence type="predicted"/>
<organism evidence="1 2">
    <name type="scientific">Pleurodeles waltl</name>
    <name type="common">Iberian ribbed newt</name>
    <dbReference type="NCBI Taxonomy" id="8319"/>
    <lineage>
        <taxon>Eukaryota</taxon>
        <taxon>Metazoa</taxon>
        <taxon>Chordata</taxon>
        <taxon>Craniata</taxon>
        <taxon>Vertebrata</taxon>
        <taxon>Euteleostomi</taxon>
        <taxon>Amphibia</taxon>
        <taxon>Batrachia</taxon>
        <taxon>Caudata</taxon>
        <taxon>Salamandroidea</taxon>
        <taxon>Salamandridae</taxon>
        <taxon>Pleurodelinae</taxon>
        <taxon>Pleurodeles</taxon>
    </lineage>
</organism>
<keyword evidence="2" id="KW-1185">Reference proteome</keyword>
<reference evidence="1" key="1">
    <citation type="journal article" date="2022" name="bioRxiv">
        <title>Sequencing and chromosome-scale assembly of the giantPleurodeles waltlgenome.</title>
        <authorList>
            <person name="Brown T."/>
            <person name="Elewa A."/>
            <person name="Iarovenko S."/>
            <person name="Subramanian E."/>
            <person name="Araus A.J."/>
            <person name="Petzold A."/>
            <person name="Susuki M."/>
            <person name="Suzuki K.-i.T."/>
            <person name="Hayashi T."/>
            <person name="Toyoda A."/>
            <person name="Oliveira C."/>
            <person name="Osipova E."/>
            <person name="Leigh N.D."/>
            <person name="Simon A."/>
            <person name="Yun M.H."/>
        </authorList>
    </citation>
    <scope>NUCLEOTIDE SEQUENCE</scope>
    <source>
        <strain evidence="1">20211129_DDA</strain>
        <tissue evidence="1">Liver</tissue>
    </source>
</reference>
<comment type="caution">
    <text evidence="1">The sequence shown here is derived from an EMBL/GenBank/DDBJ whole genome shotgun (WGS) entry which is preliminary data.</text>
</comment>
<evidence type="ECO:0000313" key="1">
    <source>
        <dbReference type="EMBL" id="KAJ1180788.1"/>
    </source>
</evidence>
<dbReference type="AlphaFoldDB" id="A0AAV7TYU4"/>
<accession>A0AAV7TYU4</accession>
<gene>
    <name evidence="1" type="ORF">NDU88_006004</name>
</gene>
<dbReference type="EMBL" id="JANPWB010000006">
    <property type="protein sequence ID" value="KAJ1180788.1"/>
    <property type="molecule type" value="Genomic_DNA"/>
</dbReference>
<dbReference type="Proteomes" id="UP001066276">
    <property type="component" value="Chromosome 3_2"/>
</dbReference>
<sequence>MPFATAYAVANGIASHSESQKGREHPFLFASLKCILRVGNDSQNAFLHWETRLASRKRQFLPFATR</sequence>
<name>A0AAV7TYU4_PLEWA</name>
<evidence type="ECO:0000313" key="2">
    <source>
        <dbReference type="Proteomes" id="UP001066276"/>
    </source>
</evidence>
<protein>
    <submittedName>
        <fullName evidence="1">Uncharacterized protein</fullName>
    </submittedName>
</protein>